<comment type="caution">
    <text evidence="2">The sequence shown here is derived from an EMBL/GenBank/DDBJ whole genome shotgun (WGS) entry which is preliminary data.</text>
</comment>
<reference evidence="2 3" key="1">
    <citation type="journal article" date="2023" name="Plants (Basel)">
        <title>Bridging the Gap: Combining Genomics and Transcriptomics Approaches to Understand Stylosanthes scabra, an Orphan Legume from the Brazilian Caatinga.</title>
        <authorList>
            <person name="Ferreira-Neto J.R.C."/>
            <person name="da Silva M.D."/>
            <person name="Binneck E."/>
            <person name="de Melo N.F."/>
            <person name="da Silva R.H."/>
            <person name="de Melo A.L.T.M."/>
            <person name="Pandolfi V."/>
            <person name="Bustamante F.O."/>
            <person name="Brasileiro-Vidal A.C."/>
            <person name="Benko-Iseppon A.M."/>
        </authorList>
    </citation>
    <scope>NUCLEOTIDE SEQUENCE [LARGE SCALE GENOMIC DNA]</scope>
    <source>
        <tissue evidence="2">Leaves</tissue>
    </source>
</reference>
<evidence type="ECO:0000256" key="1">
    <source>
        <dbReference type="SAM" id="MobiDB-lite"/>
    </source>
</evidence>
<evidence type="ECO:0000313" key="2">
    <source>
        <dbReference type="EMBL" id="MED6179068.1"/>
    </source>
</evidence>
<keyword evidence="3" id="KW-1185">Reference proteome</keyword>
<dbReference type="Proteomes" id="UP001341840">
    <property type="component" value="Unassembled WGS sequence"/>
</dbReference>
<proteinExistence type="predicted"/>
<dbReference type="EMBL" id="JASCZI010160629">
    <property type="protein sequence ID" value="MED6179068.1"/>
    <property type="molecule type" value="Genomic_DNA"/>
</dbReference>
<accession>A0ABU6W279</accession>
<feature type="non-terminal residue" evidence="2">
    <location>
        <position position="1"/>
    </location>
</feature>
<sequence length="95" mass="10293">LESSDLPSSGATVPDIGPDWPKSMVDPPYVGPEPTNGPNPLRTHTKGPQHRLPDPYEIGLISAPILYGFATQDQDHIYSDLVRIYPKIIGTTTGI</sequence>
<feature type="compositionally biased region" description="Polar residues" evidence="1">
    <location>
        <begin position="1"/>
        <end position="11"/>
    </location>
</feature>
<protein>
    <submittedName>
        <fullName evidence="2">Uncharacterized protein</fullName>
    </submittedName>
</protein>
<gene>
    <name evidence="2" type="ORF">PIB30_113764</name>
</gene>
<name>A0ABU6W279_9FABA</name>
<organism evidence="2 3">
    <name type="scientific">Stylosanthes scabra</name>
    <dbReference type="NCBI Taxonomy" id="79078"/>
    <lineage>
        <taxon>Eukaryota</taxon>
        <taxon>Viridiplantae</taxon>
        <taxon>Streptophyta</taxon>
        <taxon>Embryophyta</taxon>
        <taxon>Tracheophyta</taxon>
        <taxon>Spermatophyta</taxon>
        <taxon>Magnoliopsida</taxon>
        <taxon>eudicotyledons</taxon>
        <taxon>Gunneridae</taxon>
        <taxon>Pentapetalae</taxon>
        <taxon>rosids</taxon>
        <taxon>fabids</taxon>
        <taxon>Fabales</taxon>
        <taxon>Fabaceae</taxon>
        <taxon>Papilionoideae</taxon>
        <taxon>50 kb inversion clade</taxon>
        <taxon>dalbergioids sensu lato</taxon>
        <taxon>Dalbergieae</taxon>
        <taxon>Pterocarpus clade</taxon>
        <taxon>Stylosanthes</taxon>
    </lineage>
</organism>
<evidence type="ECO:0000313" key="3">
    <source>
        <dbReference type="Proteomes" id="UP001341840"/>
    </source>
</evidence>
<feature type="region of interest" description="Disordered" evidence="1">
    <location>
        <begin position="1"/>
        <end position="54"/>
    </location>
</feature>